<keyword evidence="4 9" id="KW-0812">Transmembrane</keyword>
<comment type="caution">
    <text evidence="13">The sequence shown here is derived from an EMBL/GenBank/DDBJ whole genome shotgun (WGS) entry which is preliminary data.</text>
</comment>
<dbReference type="GO" id="GO:0004190">
    <property type="term" value="F:aspartic-type endopeptidase activity"/>
    <property type="evidence" value="ECO:0007669"/>
    <property type="project" value="UniProtKB-UniRule"/>
</dbReference>
<keyword evidence="2 9" id="KW-1003">Cell membrane</keyword>
<accession>H5UQF5</accession>
<keyword evidence="14" id="KW-1185">Reference proteome</keyword>
<dbReference type="Pfam" id="PF01252">
    <property type="entry name" value="Peptidase_A8"/>
    <property type="match status" value="1"/>
</dbReference>
<evidence type="ECO:0000256" key="9">
    <source>
        <dbReference type="HAMAP-Rule" id="MF_00161"/>
    </source>
</evidence>
<feature type="transmembrane region" description="Helical" evidence="9">
    <location>
        <begin position="148"/>
        <end position="169"/>
    </location>
</feature>
<evidence type="ECO:0000256" key="1">
    <source>
        <dbReference type="ARBA" id="ARBA00006139"/>
    </source>
</evidence>
<evidence type="ECO:0000256" key="12">
    <source>
        <dbReference type="SAM" id="MobiDB-lite"/>
    </source>
</evidence>
<gene>
    <name evidence="9 13" type="primary">lspA</name>
    <name evidence="13" type="ORF">MOPEL_032_00050</name>
</gene>
<dbReference type="NCBIfam" id="TIGR00077">
    <property type="entry name" value="lspA"/>
    <property type="match status" value="1"/>
</dbReference>
<sequence>MRERAAGCGYRGGWQRGRPSWPRLHLTPGHAERGVTARDGASPISPTPTSTTPAAGSRVLSRPRLTATMLVLAAAVWALDQATKQWALGRFTPGEAEPFLGRLLQFTLVFNPGAAFSMGTAFTPVITVIMAAVGIGLLVASTRVGSRWWAMSAGFLLGGALGNLTDRLFRPPGFAHGHVVDFLMLPDFPVFNVADSFITTAAVCIVLAAIKDIPFGGRAADTTTEEGDHRG</sequence>
<keyword evidence="8 9" id="KW-0472">Membrane</keyword>
<keyword evidence="13" id="KW-0449">Lipoprotein</keyword>
<dbReference type="PANTHER" id="PTHR33695:SF1">
    <property type="entry name" value="LIPOPROTEIN SIGNAL PEPTIDASE"/>
    <property type="match status" value="1"/>
</dbReference>
<keyword evidence="5 9" id="KW-0064">Aspartyl protease</keyword>
<evidence type="ECO:0000256" key="11">
    <source>
        <dbReference type="RuleBase" id="RU004181"/>
    </source>
</evidence>
<dbReference type="EC" id="3.4.23.36" evidence="9"/>
<name>H5UQF5_9MICO</name>
<evidence type="ECO:0000313" key="13">
    <source>
        <dbReference type="EMBL" id="GAB47963.1"/>
    </source>
</evidence>
<feature type="transmembrane region" description="Helical" evidence="9">
    <location>
        <begin position="189"/>
        <end position="210"/>
    </location>
</feature>
<dbReference type="eggNOG" id="COG0597">
    <property type="taxonomic scope" value="Bacteria"/>
</dbReference>
<dbReference type="Proteomes" id="UP000004367">
    <property type="component" value="Unassembled WGS sequence"/>
</dbReference>
<keyword evidence="6 9" id="KW-0378">Hydrolase</keyword>
<dbReference type="EMBL" id="BAFE01000030">
    <property type="protein sequence ID" value="GAB47963.1"/>
    <property type="molecule type" value="Genomic_DNA"/>
</dbReference>
<organism evidence="13 14">
    <name type="scientific">Mobilicoccus pelagius NBRC 104925</name>
    <dbReference type="NCBI Taxonomy" id="1089455"/>
    <lineage>
        <taxon>Bacteria</taxon>
        <taxon>Bacillati</taxon>
        <taxon>Actinomycetota</taxon>
        <taxon>Actinomycetes</taxon>
        <taxon>Micrococcales</taxon>
        <taxon>Dermatophilaceae</taxon>
        <taxon>Mobilicoccus</taxon>
    </lineage>
</organism>
<evidence type="ECO:0000256" key="2">
    <source>
        <dbReference type="ARBA" id="ARBA00022475"/>
    </source>
</evidence>
<evidence type="ECO:0000256" key="7">
    <source>
        <dbReference type="ARBA" id="ARBA00022989"/>
    </source>
</evidence>
<dbReference type="GO" id="GO:0005886">
    <property type="term" value="C:plasma membrane"/>
    <property type="evidence" value="ECO:0007669"/>
    <property type="project" value="UniProtKB-SubCell"/>
</dbReference>
<evidence type="ECO:0000313" key="14">
    <source>
        <dbReference type="Proteomes" id="UP000004367"/>
    </source>
</evidence>
<feature type="region of interest" description="Disordered" evidence="12">
    <location>
        <begin position="33"/>
        <end position="58"/>
    </location>
</feature>
<feature type="compositionally biased region" description="Low complexity" evidence="12">
    <location>
        <begin position="40"/>
        <end position="57"/>
    </location>
</feature>
<dbReference type="InterPro" id="IPR001872">
    <property type="entry name" value="Peptidase_A8"/>
</dbReference>
<feature type="active site" evidence="9">
    <location>
        <position position="181"/>
    </location>
</feature>
<comment type="catalytic activity">
    <reaction evidence="9 10">
        <text>Release of signal peptides from bacterial membrane prolipoproteins. Hydrolyzes -Xaa-Yaa-Zaa-|-(S,diacylglyceryl)Cys-, in which Xaa is hydrophobic (preferably Leu), and Yaa (Ala or Ser) and Zaa (Gly or Ala) have small, neutral side chains.</text>
        <dbReference type="EC" id="3.4.23.36"/>
    </reaction>
</comment>
<comment type="caution">
    <text evidence="9">Lacks conserved residue(s) required for the propagation of feature annotation.</text>
</comment>
<dbReference type="PRINTS" id="PR00781">
    <property type="entry name" value="LIPOSIGPTASE"/>
</dbReference>
<evidence type="ECO:0000256" key="6">
    <source>
        <dbReference type="ARBA" id="ARBA00022801"/>
    </source>
</evidence>
<comment type="function">
    <text evidence="9 10">This protein specifically catalyzes the removal of signal peptides from prolipoproteins.</text>
</comment>
<keyword evidence="3 9" id="KW-0645">Protease</keyword>
<evidence type="ECO:0000256" key="5">
    <source>
        <dbReference type="ARBA" id="ARBA00022750"/>
    </source>
</evidence>
<comment type="pathway">
    <text evidence="9">Protein modification; lipoprotein biosynthesis (signal peptide cleavage).</text>
</comment>
<dbReference type="PANTHER" id="PTHR33695">
    <property type="entry name" value="LIPOPROTEIN SIGNAL PEPTIDASE"/>
    <property type="match status" value="1"/>
</dbReference>
<evidence type="ECO:0000256" key="8">
    <source>
        <dbReference type="ARBA" id="ARBA00023136"/>
    </source>
</evidence>
<evidence type="ECO:0000256" key="3">
    <source>
        <dbReference type="ARBA" id="ARBA00022670"/>
    </source>
</evidence>
<comment type="similarity">
    <text evidence="1 9 11">Belongs to the peptidase A8 family.</text>
</comment>
<proteinExistence type="inferred from homology"/>
<reference evidence="13 14" key="1">
    <citation type="submission" date="2012-02" db="EMBL/GenBank/DDBJ databases">
        <title>Whole genome shotgun sequence of Mobilicoccus pelagius NBRC 104925.</title>
        <authorList>
            <person name="Yoshida Y."/>
            <person name="Hosoyama A."/>
            <person name="Tsuchikane K."/>
            <person name="Katsumata H."/>
            <person name="Yamazaki S."/>
            <person name="Fujita N."/>
        </authorList>
    </citation>
    <scope>NUCLEOTIDE SEQUENCE [LARGE SCALE GENOMIC DNA]</scope>
    <source>
        <strain evidence="13 14">NBRC 104925</strain>
    </source>
</reference>
<feature type="active site" evidence="9">
    <location>
        <position position="195"/>
    </location>
</feature>
<evidence type="ECO:0000256" key="10">
    <source>
        <dbReference type="RuleBase" id="RU000594"/>
    </source>
</evidence>
<evidence type="ECO:0000256" key="4">
    <source>
        <dbReference type="ARBA" id="ARBA00022692"/>
    </source>
</evidence>
<comment type="subcellular location">
    <subcellularLocation>
        <location evidence="9">Cell membrane</location>
        <topology evidence="9">Multi-pass membrane protein</topology>
    </subcellularLocation>
</comment>
<dbReference type="HAMAP" id="MF_00161">
    <property type="entry name" value="LspA"/>
    <property type="match status" value="1"/>
</dbReference>
<feature type="transmembrane region" description="Helical" evidence="9">
    <location>
        <begin position="121"/>
        <end position="141"/>
    </location>
</feature>
<dbReference type="AlphaFoldDB" id="H5UQF5"/>
<keyword evidence="7 9" id="KW-1133">Transmembrane helix</keyword>
<protein>
    <recommendedName>
        <fullName evidence="9">Lipoprotein signal peptidase</fullName>
        <ecNumber evidence="9">3.4.23.36</ecNumber>
    </recommendedName>
    <alternativeName>
        <fullName evidence="9">Prolipoprotein signal peptidase</fullName>
    </alternativeName>
    <alternativeName>
        <fullName evidence="9">Signal peptidase II</fullName>
        <shortName evidence="9">SPase II</shortName>
    </alternativeName>
</protein>
<dbReference type="UniPathway" id="UPA00665"/>
<dbReference type="GO" id="GO:0006508">
    <property type="term" value="P:proteolysis"/>
    <property type="evidence" value="ECO:0007669"/>
    <property type="project" value="UniProtKB-KW"/>
</dbReference>
<dbReference type="PROSITE" id="PS00855">
    <property type="entry name" value="SPASE_II"/>
    <property type="match status" value="1"/>
</dbReference>
<dbReference type="STRING" id="1089455.MOPEL_032_00050"/>